<dbReference type="InterPro" id="IPR055282">
    <property type="entry name" value="PPI1-4"/>
</dbReference>
<feature type="compositionally biased region" description="Basic and acidic residues" evidence="8">
    <location>
        <begin position="63"/>
        <end position="82"/>
    </location>
</feature>
<organism evidence="9 10">
    <name type="scientific">Acorus calamus</name>
    <name type="common">Sweet flag</name>
    <dbReference type="NCBI Taxonomy" id="4465"/>
    <lineage>
        <taxon>Eukaryota</taxon>
        <taxon>Viridiplantae</taxon>
        <taxon>Streptophyta</taxon>
        <taxon>Embryophyta</taxon>
        <taxon>Tracheophyta</taxon>
        <taxon>Spermatophyta</taxon>
        <taxon>Magnoliopsida</taxon>
        <taxon>Liliopsida</taxon>
        <taxon>Acoraceae</taxon>
        <taxon>Acorus</taxon>
    </lineage>
</organism>
<evidence type="ECO:0000256" key="6">
    <source>
        <dbReference type="ARBA" id="ARBA00023136"/>
    </source>
</evidence>
<evidence type="ECO:0000256" key="3">
    <source>
        <dbReference type="ARBA" id="ARBA00022692"/>
    </source>
</evidence>
<reference evidence="9" key="2">
    <citation type="submission" date="2023-06" db="EMBL/GenBank/DDBJ databases">
        <authorList>
            <person name="Ma L."/>
            <person name="Liu K.-W."/>
            <person name="Li Z."/>
            <person name="Hsiao Y.-Y."/>
            <person name="Qi Y."/>
            <person name="Fu T."/>
            <person name="Tang G."/>
            <person name="Zhang D."/>
            <person name="Sun W.-H."/>
            <person name="Liu D.-K."/>
            <person name="Li Y."/>
            <person name="Chen G.-Z."/>
            <person name="Liu X.-D."/>
            <person name="Liao X.-Y."/>
            <person name="Jiang Y.-T."/>
            <person name="Yu X."/>
            <person name="Hao Y."/>
            <person name="Huang J."/>
            <person name="Zhao X.-W."/>
            <person name="Ke S."/>
            <person name="Chen Y.-Y."/>
            <person name="Wu W.-L."/>
            <person name="Hsu J.-L."/>
            <person name="Lin Y.-F."/>
            <person name="Huang M.-D."/>
            <person name="Li C.-Y."/>
            <person name="Huang L."/>
            <person name="Wang Z.-W."/>
            <person name="Zhao X."/>
            <person name="Zhong W.-Y."/>
            <person name="Peng D.-H."/>
            <person name="Ahmad S."/>
            <person name="Lan S."/>
            <person name="Zhang J.-S."/>
            <person name="Tsai W.-C."/>
            <person name="Van De Peer Y."/>
            <person name="Liu Z.-J."/>
        </authorList>
    </citation>
    <scope>NUCLEOTIDE SEQUENCE</scope>
    <source>
        <strain evidence="9">CP</strain>
        <tissue evidence="9">Leaves</tissue>
    </source>
</reference>
<evidence type="ECO:0000256" key="7">
    <source>
        <dbReference type="ARBA" id="ARBA00038080"/>
    </source>
</evidence>
<keyword evidence="10" id="KW-1185">Reference proteome</keyword>
<dbReference type="EMBL" id="JAUJYO010000001">
    <property type="protein sequence ID" value="KAK1325531.1"/>
    <property type="molecule type" value="Genomic_DNA"/>
</dbReference>
<evidence type="ECO:0000313" key="9">
    <source>
        <dbReference type="EMBL" id="KAK1325531.1"/>
    </source>
</evidence>
<keyword evidence="2" id="KW-1003">Cell membrane</keyword>
<proteinExistence type="inferred from homology"/>
<sequence length="527" mass="61158">MYVPWAYRTVEDFSYAWWDLVRSSPWFRDYWLSDCFHNPIVGSDDDNGCGSFLPDDLFDDDLDHPRTKDLQEQKSKEMEPLHKAPGNANNVVREHTMSLSSSEEELIEGSSVFTDMRTLIAERRHDEYLEQRKKEKEPLPMALRELRNPYNPMKEEGMGLCSSEEELNKLIHSLHYRVEHENISIVEKRQLMKKIYRLEGTRKRVIENDYMKVKMQDSKSNSQDQTEGAQVLAEMRPIIAEKRHYTEYLELERKEMEHLYTIPGDSAMQQLMLLNYGIENGSIMEDRELRKAIKHLGGMRRKCLENASIKLQMQLWRRVIENSSMKAKMQDSRFHEQLGVDFDGEKKELQPLCSKIKSQAEKMKVREGEVSAFNVGLQDKKACFHQNPVQDITGLEALSGAEFHRFMSQFSSYKEFREDYERRILSSEKPISSAEAPTPNESEMPEKEENNETVESGANGKVEIILEDSEEWIIVEKSQEQSPASLELKREEELAKTNVGGGGGEWDSVSIGSHQFWSIMCRSLIGD</sequence>
<comment type="caution">
    <text evidence="9">The sequence shown here is derived from an EMBL/GenBank/DDBJ whole genome shotgun (WGS) entry which is preliminary data.</text>
</comment>
<reference evidence="9" key="1">
    <citation type="journal article" date="2023" name="Nat. Commun.">
        <title>Diploid and tetraploid genomes of Acorus and the evolution of monocots.</title>
        <authorList>
            <person name="Ma L."/>
            <person name="Liu K.W."/>
            <person name="Li Z."/>
            <person name="Hsiao Y.Y."/>
            <person name="Qi Y."/>
            <person name="Fu T."/>
            <person name="Tang G.D."/>
            <person name="Zhang D."/>
            <person name="Sun W.H."/>
            <person name="Liu D.K."/>
            <person name="Li Y."/>
            <person name="Chen G.Z."/>
            <person name="Liu X.D."/>
            <person name="Liao X.Y."/>
            <person name="Jiang Y.T."/>
            <person name="Yu X."/>
            <person name="Hao Y."/>
            <person name="Huang J."/>
            <person name="Zhao X.W."/>
            <person name="Ke S."/>
            <person name="Chen Y.Y."/>
            <person name="Wu W.L."/>
            <person name="Hsu J.L."/>
            <person name="Lin Y.F."/>
            <person name="Huang M.D."/>
            <person name="Li C.Y."/>
            <person name="Huang L."/>
            <person name="Wang Z.W."/>
            <person name="Zhao X."/>
            <person name="Zhong W.Y."/>
            <person name="Peng D.H."/>
            <person name="Ahmad S."/>
            <person name="Lan S."/>
            <person name="Zhang J.S."/>
            <person name="Tsai W.C."/>
            <person name="Van de Peer Y."/>
            <person name="Liu Z.J."/>
        </authorList>
    </citation>
    <scope>NUCLEOTIDE SEQUENCE</scope>
    <source>
        <strain evidence="9">CP</strain>
    </source>
</reference>
<keyword evidence="4" id="KW-1133">Transmembrane helix</keyword>
<dbReference type="PANTHER" id="PTHR32219:SF2">
    <property type="entry name" value="PROTON PUMP-INTERACTOR 1"/>
    <property type="match status" value="1"/>
</dbReference>
<evidence type="ECO:0000256" key="2">
    <source>
        <dbReference type="ARBA" id="ARBA00022475"/>
    </source>
</evidence>
<protein>
    <submittedName>
        <fullName evidence="9">Proton pump-interactor 1</fullName>
    </submittedName>
</protein>
<evidence type="ECO:0000256" key="5">
    <source>
        <dbReference type="ARBA" id="ARBA00023054"/>
    </source>
</evidence>
<comment type="subcellular location">
    <subcellularLocation>
        <location evidence="1">Cell membrane</location>
        <topology evidence="1">Single-pass membrane protein</topology>
    </subcellularLocation>
</comment>
<evidence type="ECO:0000256" key="4">
    <source>
        <dbReference type="ARBA" id="ARBA00022989"/>
    </source>
</evidence>
<evidence type="ECO:0000256" key="1">
    <source>
        <dbReference type="ARBA" id="ARBA00004162"/>
    </source>
</evidence>
<accession>A0AAV9FIP2</accession>
<dbReference type="Proteomes" id="UP001180020">
    <property type="component" value="Unassembled WGS sequence"/>
</dbReference>
<feature type="region of interest" description="Disordered" evidence="8">
    <location>
        <begin position="63"/>
        <end position="87"/>
    </location>
</feature>
<evidence type="ECO:0000256" key="8">
    <source>
        <dbReference type="SAM" id="MobiDB-lite"/>
    </source>
</evidence>
<gene>
    <name evidence="9" type="primary">PPI1</name>
    <name evidence="9" type="ORF">QJS10_CPA01g01982</name>
</gene>
<keyword evidence="5" id="KW-0175">Coiled coil</keyword>
<keyword evidence="6" id="KW-0472">Membrane</keyword>
<comment type="similarity">
    <text evidence="7">Belongs to the plant Proton pump-interactor protein family.</text>
</comment>
<dbReference type="PANTHER" id="PTHR32219">
    <property type="entry name" value="RNA-BINDING PROTEIN YLMH-RELATED"/>
    <property type="match status" value="1"/>
</dbReference>
<keyword evidence="3" id="KW-0812">Transmembrane</keyword>
<dbReference type="AlphaFoldDB" id="A0AAV9FIP2"/>
<feature type="region of interest" description="Disordered" evidence="8">
    <location>
        <begin position="427"/>
        <end position="459"/>
    </location>
</feature>
<name>A0AAV9FIP2_ACOCL</name>
<evidence type="ECO:0000313" key="10">
    <source>
        <dbReference type="Proteomes" id="UP001180020"/>
    </source>
</evidence>
<dbReference type="GO" id="GO:0005886">
    <property type="term" value="C:plasma membrane"/>
    <property type="evidence" value="ECO:0007669"/>
    <property type="project" value="UniProtKB-SubCell"/>
</dbReference>